<dbReference type="Pfam" id="PF13649">
    <property type="entry name" value="Methyltransf_25"/>
    <property type="match status" value="1"/>
</dbReference>
<feature type="domain" description="Methyltransferase" evidence="2">
    <location>
        <begin position="14"/>
        <end position="114"/>
    </location>
</feature>
<dbReference type="InterPro" id="IPR041698">
    <property type="entry name" value="Methyltransf_25"/>
</dbReference>
<reference evidence="3 4" key="1">
    <citation type="submission" date="2024-02" db="EMBL/GenBank/DDBJ databases">
        <title>De novo assembly and annotation of 12 fungi associated with fruit tree decline syndrome in Ontario, Canada.</title>
        <authorList>
            <person name="Sulman M."/>
            <person name="Ellouze W."/>
            <person name="Ilyukhin E."/>
        </authorList>
    </citation>
    <scope>NUCLEOTIDE SEQUENCE [LARGE SCALE GENOMIC DNA]</scope>
    <source>
        <strain evidence="3 4">M97-236</strain>
    </source>
</reference>
<evidence type="ECO:0000259" key="2">
    <source>
        <dbReference type="Pfam" id="PF13649"/>
    </source>
</evidence>
<name>A0ABR3S3X4_9PLEO</name>
<keyword evidence="4" id="KW-1185">Reference proteome</keyword>
<evidence type="ECO:0000256" key="1">
    <source>
        <dbReference type="ARBA" id="ARBA00022679"/>
    </source>
</evidence>
<dbReference type="PANTHER" id="PTHR43861">
    <property type="entry name" value="TRANS-ACONITATE 2-METHYLTRANSFERASE-RELATED"/>
    <property type="match status" value="1"/>
</dbReference>
<dbReference type="EMBL" id="JAKIXB020000001">
    <property type="protein sequence ID" value="KAL1611387.1"/>
    <property type="molecule type" value="Genomic_DNA"/>
</dbReference>
<dbReference type="CDD" id="cd02440">
    <property type="entry name" value="AdoMet_MTases"/>
    <property type="match status" value="1"/>
</dbReference>
<dbReference type="Proteomes" id="UP001521222">
    <property type="component" value="Unassembled WGS sequence"/>
</dbReference>
<dbReference type="SUPFAM" id="SSF53335">
    <property type="entry name" value="S-adenosyl-L-methionine-dependent methyltransferases"/>
    <property type="match status" value="1"/>
</dbReference>
<keyword evidence="1" id="KW-0808">Transferase</keyword>
<dbReference type="InterPro" id="IPR029063">
    <property type="entry name" value="SAM-dependent_MTases_sf"/>
</dbReference>
<evidence type="ECO:0000313" key="4">
    <source>
        <dbReference type="Proteomes" id="UP001521222"/>
    </source>
</evidence>
<organism evidence="3 4">
    <name type="scientific">Nothophoma quercina</name>
    <dbReference type="NCBI Taxonomy" id="749835"/>
    <lineage>
        <taxon>Eukaryota</taxon>
        <taxon>Fungi</taxon>
        <taxon>Dikarya</taxon>
        <taxon>Ascomycota</taxon>
        <taxon>Pezizomycotina</taxon>
        <taxon>Dothideomycetes</taxon>
        <taxon>Pleosporomycetidae</taxon>
        <taxon>Pleosporales</taxon>
        <taxon>Pleosporineae</taxon>
        <taxon>Didymellaceae</taxon>
        <taxon>Nothophoma</taxon>
    </lineage>
</organism>
<comment type="caution">
    <text evidence="3">The sequence shown here is derived from an EMBL/GenBank/DDBJ whole genome shotgun (WGS) entry which is preliminary data.</text>
</comment>
<proteinExistence type="predicted"/>
<sequence length="249" mass="27186">MATTLHDLTSDSHVLDVGCGPGAVTLAILSHNPATAIEAIDTSPKMLDDLSTNLSKSGMPTSNVNARAVDIHDITSTYGSNRFTHIFANFVLHVAAKSFTASVSGIYRVLKPHGVLAIATFTPHSDPYLIWDRVCRIYDPAFAPPSFAPDPHAWTTPGQVAAGMQTAGLVDIKSVVRRAPFPIHTVDEWAEFFFDGRNPASEAIIRPFFETHSVSKVDVKETFKQVLRDEWDGGRNVLMEFVLAVGRKL</sequence>
<dbReference type="Gene3D" id="3.40.50.150">
    <property type="entry name" value="Vaccinia Virus protein VP39"/>
    <property type="match status" value="1"/>
</dbReference>
<protein>
    <recommendedName>
        <fullName evidence="2">Methyltransferase domain-containing protein</fullName>
    </recommendedName>
</protein>
<evidence type="ECO:0000313" key="3">
    <source>
        <dbReference type="EMBL" id="KAL1611387.1"/>
    </source>
</evidence>
<gene>
    <name evidence="3" type="ORF">SLS59_000106</name>
</gene>
<accession>A0ABR3S3X4</accession>